<dbReference type="Pfam" id="PF05016">
    <property type="entry name" value="ParE_toxin"/>
    <property type="match status" value="1"/>
</dbReference>
<name>A0ABY3CB72_9GAMM</name>
<dbReference type="Gene3D" id="3.30.2310.20">
    <property type="entry name" value="RelE-like"/>
    <property type="match status" value="1"/>
</dbReference>
<dbReference type="InterPro" id="IPR035093">
    <property type="entry name" value="RelE/ParE_toxin_dom_sf"/>
</dbReference>
<proteinExistence type="predicted"/>
<dbReference type="Proteomes" id="UP000733744">
    <property type="component" value="Unassembled WGS sequence"/>
</dbReference>
<sequence length="152" mass="17416">MTVNIFRICCAGTRKNEKRKLGFVLCLMKPNPAASVTVLRKKYGKKLKLGSPKRMANYRLSKLADKDLGNIACYTIQRFGIRQASLYRDGLFKAFEMISDFPLIGSDQSQIKKDIRRHVHESHSIYYRVDVDEILILRILGPGEDPLQQLTL</sequence>
<evidence type="ECO:0000256" key="1">
    <source>
        <dbReference type="ARBA" id="ARBA00022649"/>
    </source>
</evidence>
<dbReference type="InterPro" id="IPR007712">
    <property type="entry name" value="RelE/ParE_toxin"/>
</dbReference>
<evidence type="ECO:0000313" key="2">
    <source>
        <dbReference type="EMBL" id="TRW95897.1"/>
    </source>
</evidence>
<keyword evidence="3" id="KW-1185">Reference proteome</keyword>
<gene>
    <name evidence="2" type="ORF">EKO24_009415</name>
</gene>
<evidence type="ECO:0000313" key="3">
    <source>
        <dbReference type="Proteomes" id="UP000733744"/>
    </source>
</evidence>
<accession>A0ABY3CB72</accession>
<protein>
    <submittedName>
        <fullName evidence="2">Type II toxin-antitoxin system RelE/ParE family toxin</fullName>
    </submittedName>
</protein>
<keyword evidence="1" id="KW-1277">Toxin-antitoxin system</keyword>
<comment type="caution">
    <text evidence="2">The sequence shown here is derived from an EMBL/GenBank/DDBJ whole genome shotgun (WGS) entry which is preliminary data.</text>
</comment>
<organism evidence="2 3">
    <name type="scientific">Candidatus Methylobacter oryzae</name>
    <dbReference type="NCBI Taxonomy" id="2497749"/>
    <lineage>
        <taxon>Bacteria</taxon>
        <taxon>Pseudomonadati</taxon>
        <taxon>Pseudomonadota</taxon>
        <taxon>Gammaproteobacteria</taxon>
        <taxon>Methylococcales</taxon>
        <taxon>Methylococcaceae</taxon>
        <taxon>Methylobacter</taxon>
    </lineage>
</organism>
<dbReference type="EMBL" id="RYFG02000086">
    <property type="protein sequence ID" value="TRW95897.1"/>
    <property type="molecule type" value="Genomic_DNA"/>
</dbReference>
<reference evidence="2 3" key="1">
    <citation type="journal article" date="2019" name="Antonie Van Leeuwenhoek">
        <title>Description of 'Ca. Methylobacter oryzae' KRF1, a novel species from the environmentally important Methylobacter clade 2.</title>
        <authorList>
            <person name="Khatri K."/>
            <person name="Mohite J.A."/>
            <person name="Pandit P.S."/>
            <person name="Bahulikar R."/>
            <person name="Rahalkar M.C."/>
        </authorList>
    </citation>
    <scope>NUCLEOTIDE SEQUENCE [LARGE SCALE GENOMIC DNA]</scope>
    <source>
        <strain evidence="2 3">KRF1</strain>
    </source>
</reference>